<dbReference type="InterPro" id="IPR036388">
    <property type="entry name" value="WH-like_DNA-bd_sf"/>
</dbReference>
<dbReference type="Proteomes" id="UP001597171">
    <property type="component" value="Unassembled WGS sequence"/>
</dbReference>
<keyword evidence="6" id="KW-1185">Reference proteome</keyword>
<evidence type="ECO:0000259" key="4">
    <source>
        <dbReference type="PROSITE" id="PS50043"/>
    </source>
</evidence>
<proteinExistence type="predicted"/>
<protein>
    <submittedName>
        <fullName evidence="5">LuxR C-terminal-related transcriptional regulator</fullName>
    </submittedName>
</protein>
<gene>
    <name evidence="5" type="ORF">ACFQ4O_15370</name>
</gene>
<dbReference type="EMBL" id="JBHTMX010000215">
    <property type="protein sequence ID" value="MFD1333378.1"/>
    <property type="molecule type" value="Genomic_DNA"/>
</dbReference>
<dbReference type="CDD" id="cd06170">
    <property type="entry name" value="LuxR_C_like"/>
    <property type="match status" value="1"/>
</dbReference>
<evidence type="ECO:0000256" key="3">
    <source>
        <dbReference type="ARBA" id="ARBA00023163"/>
    </source>
</evidence>
<evidence type="ECO:0000313" key="6">
    <source>
        <dbReference type="Proteomes" id="UP001597171"/>
    </source>
</evidence>
<reference evidence="6" key="1">
    <citation type="journal article" date="2019" name="Int. J. Syst. Evol. Microbiol.">
        <title>The Global Catalogue of Microorganisms (GCM) 10K type strain sequencing project: providing services to taxonomists for standard genome sequencing and annotation.</title>
        <authorList>
            <consortium name="The Broad Institute Genomics Platform"/>
            <consortium name="The Broad Institute Genome Sequencing Center for Infectious Disease"/>
            <person name="Wu L."/>
            <person name="Ma J."/>
        </authorList>
    </citation>
    <scope>NUCLEOTIDE SEQUENCE [LARGE SCALE GENOMIC DNA]</scope>
    <source>
        <strain evidence="6">CCUG 61696</strain>
    </source>
</reference>
<evidence type="ECO:0000256" key="1">
    <source>
        <dbReference type="ARBA" id="ARBA00023015"/>
    </source>
</evidence>
<dbReference type="InterPro" id="IPR000792">
    <property type="entry name" value="Tscrpt_reg_LuxR_C"/>
</dbReference>
<dbReference type="PANTHER" id="PTHR44688:SF16">
    <property type="entry name" value="DNA-BINDING TRANSCRIPTIONAL ACTIVATOR DEVR_DOSR"/>
    <property type="match status" value="1"/>
</dbReference>
<dbReference type="PANTHER" id="PTHR44688">
    <property type="entry name" value="DNA-BINDING TRANSCRIPTIONAL ACTIVATOR DEVR_DOSR"/>
    <property type="match status" value="1"/>
</dbReference>
<sequence length="319" mass="35747">MGTRQFESRLLDLVGRLVSHDYLWIVRYASADETHVFETRLIDQEIVEDYNRLFQFDDPFGRYWRSSRVPGVVVSRQAMDDSAACRRYQREFQRRADISDESGILLPLPGGAALGLFVESRTRFLNRQLETLNAIAPMIEGLGYAHVAGLLAGRDDADDTAVDLIRPNLILDRSGAVVHKSAAWEEAEGLAPDLRDVLRGLVPGQTGAIRGERYALTIDGLDDAFTVAPGGSILTLNWRDDPALAIPAECPPAAERPLLTRLEQNVLHLILQTKSSGEIAGELKISKTTVKKYKIRLYRKFGVNSERQLLSRLRRHQDV</sequence>
<name>A0ABW3ZBP3_9HYPH</name>
<evidence type="ECO:0000256" key="2">
    <source>
        <dbReference type="ARBA" id="ARBA00023125"/>
    </source>
</evidence>
<dbReference type="RefSeq" id="WP_378776882.1">
    <property type="nucleotide sequence ID" value="NZ_JBHTMX010000215.1"/>
</dbReference>
<dbReference type="SMART" id="SM00421">
    <property type="entry name" value="HTH_LUXR"/>
    <property type="match status" value="1"/>
</dbReference>
<dbReference type="InterPro" id="IPR016032">
    <property type="entry name" value="Sig_transdc_resp-reg_C-effctor"/>
</dbReference>
<keyword evidence="1" id="KW-0805">Transcription regulation</keyword>
<dbReference type="Gene3D" id="1.10.10.10">
    <property type="entry name" value="Winged helix-like DNA-binding domain superfamily/Winged helix DNA-binding domain"/>
    <property type="match status" value="1"/>
</dbReference>
<organism evidence="5 6">
    <name type="scientific">Methylopila musalis</name>
    <dbReference type="NCBI Taxonomy" id="1134781"/>
    <lineage>
        <taxon>Bacteria</taxon>
        <taxon>Pseudomonadati</taxon>
        <taxon>Pseudomonadota</taxon>
        <taxon>Alphaproteobacteria</taxon>
        <taxon>Hyphomicrobiales</taxon>
        <taxon>Methylopilaceae</taxon>
        <taxon>Methylopila</taxon>
    </lineage>
</organism>
<accession>A0ABW3ZBP3</accession>
<keyword evidence="3" id="KW-0804">Transcription</keyword>
<evidence type="ECO:0000313" key="5">
    <source>
        <dbReference type="EMBL" id="MFD1333378.1"/>
    </source>
</evidence>
<dbReference type="SUPFAM" id="SSF46894">
    <property type="entry name" value="C-terminal effector domain of the bipartite response regulators"/>
    <property type="match status" value="1"/>
</dbReference>
<feature type="domain" description="HTH luxR-type" evidence="4">
    <location>
        <begin position="252"/>
        <end position="317"/>
    </location>
</feature>
<keyword evidence="2" id="KW-0238">DNA-binding</keyword>
<comment type="caution">
    <text evidence="5">The sequence shown here is derived from an EMBL/GenBank/DDBJ whole genome shotgun (WGS) entry which is preliminary data.</text>
</comment>
<dbReference type="PROSITE" id="PS50043">
    <property type="entry name" value="HTH_LUXR_2"/>
    <property type="match status" value="1"/>
</dbReference>
<dbReference type="Pfam" id="PF00196">
    <property type="entry name" value="GerE"/>
    <property type="match status" value="1"/>
</dbReference>